<dbReference type="GO" id="GO:0006402">
    <property type="term" value="P:mRNA catabolic process"/>
    <property type="evidence" value="ECO:0007669"/>
    <property type="project" value="TreeGrafter"/>
</dbReference>
<dbReference type="SMART" id="SM00316">
    <property type="entry name" value="S1"/>
    <property type="match status" value="1"/>
</dbReference>
<dbReference type="SMART" id="SM00955">
    <property type="entry name" value="RNB"/>
    <property type="match status" value="1"/>
</dbReference>
<dbReference type="PANTHER" id="PTHR23355:SF9">
    <property type="entry name" value="DIS3-LIKE EXONUCLEASE 2"/>
    <property type="match status" value="1"/>
</dbReference>
<evidence type="ECO:0000259" key="9">
    <source>
        <dbReference type="PROSITE" id="PS50126"/>
    </source>
</evidence>
<dbReference type="InterPro" id="IPR012340">
    <property type="entry name" value="NA-bd_OB-fold"/>
</dbReference>
<reference evidence="10" key="1">
    <citation type="submission" date="2019-08" db="EMBL/GenBank/DDBJ databases">
        <authorList>
            <person name="Kucharzyk K."/>
            <person name="Murdoch R.W."/>
            <person name="Higgins S."/>
            <person name="Loffler F."/>
        </authorList>
    </citation>
    <scope>NUCLEOTIDE SEQUENCE</scope>
</reference>
<dbReference type="FunFam" id="2.40.50.140:FF:000227">
    <property type="entry name" value="Ribonuclease R"/>
    <property type="match status" value="1"/>
</dbReference>
<dbReference type="AlphaFoldDB" id="A0A644VIR9"/>
<evidence type="ECO:0000256" key="1">
    <source>
        <dbReference type="ARBA" id="ARBA00001849"/>
    </source>
</evidence>
<organism evidence="10">
    <name type="scientific">bioreactor metagenome</name>
    <dbReference type="NCBI Taxonomy" id="1076179"/>
    <lineage>
        <taxon>unclassified sequences</taxon>
        <taxon>metagenomes</taxon>
        <taxon>ecological metagenomes</taxon>
    </lineage>
</organism>
<evidence type="ECO:0000256" key="6">
    <source>
        <dbReference type="ARBA" id="ARBA00022839"/>
    </source>
</evidence>
<gene>
    <name evidence="10" type="primary">rnr_15</name>
    <name evidence="10" type="ORF">SDC9_37234</name>
</gene>
<dbReference type="PANTHER" id="PTHR23355">
    <property type="entry name" value="RIBONUCLEASE"/>
    <property type="match status" value="1"/>
</dbReference>
<evidence type="ECO:0000256" key="5">
    <source>
        <dbReference type="ARBA" id="ARBA00022801"/>
    </source>
</evidence>
<feature type="domain" description="S1 motif" evidence="9">
    <location>
        <begin position="646"/>
        <end position="727"/>
    </location>
</feature>
<dbReference type="InterPro" id="IPR001900">
    <property type="entry name" value="RNase_II/R"/>
</dbReference>
<dbReference type="Pfam" id="PF00773">
    <property type="entry name" value="RNB"/>
    <property type="match status" value="1"/>
</dbReference>
<dbReference type="PROSITE" id="PS01175">
    <property type="entry name" value="RIBONUCLEASE_II"/>
    <property type="match status" value="1"/>
</dbReference>
<dbReference type="Pfam" id="PF00575">
    <property type="entry name" value="S1"/>
    <property type="match status" value="1"/>
</dbReference>
<dbReference type="InterPro" id="IPR022966">
    <property type="entry name" value="RNase_II/R_CS"/>
</dbReference>
<feature type="region of interest" description="Disordered" evidence="8">
    <location>
        <begin position="1"/>
        <end position="29"/>
    </location>
</feature>
<evidence type="ECO:0000256" key="7">
    <source>
        <dbReference type="ARBA" id="ARBA00022884"/>
    </source>
</evidence>
<evidence type="ECO:0000256" key="4">
    <source>
        <dbReference type="ARBA" id="ARBA00022722"/>
    </source>
</evidence>
<keyword evidence="6" id="KW-0269">Exonuclease</keyword>
<keyword evidence="7" id="KW-0694">RNA-binding</keyword>
<evidence type="ECO:0000256" key="8">
    <source>
        <dbReference type="SAM" id="MobiDB-lite"/>
    </source>
</evidence>
<protein>
    <recommendedName>
        <fullName evidence="2">exoribonuclease II</fullName>
        <ecNumber evidence="2">3.1.13.1</ecNumber>
    </recommendedName>
</protein>
<sequence length="728" mass="82345">MKNKMRKKSGKKDKNEKKENKGSGKRMKKQAMVQAVIAAFQASPKESFNYKQISKILGLEAQVQKLMIVDILYDLAADDFISEIDRGRYRYNGIGTVAIGTFSRRSNGKNSFLPEDGGTPVFVAERNSGHAMTGDKVKVQLFAKKKGAEQEAEVLEVLESVEKTFVGKLQVAKGFAFLVTENKTLANDIFIPKDKLKGGKNGDKAIVRIVEWPEGAKNPLGEVVDILGVAGQNDAEMHAILAEFGLPYKYPENVEKAAEDISGEITEKDLAEREDFRDVLTFTVDPKDAKDFDDALSYRKLPSGLIEIGVHIADVTHFVKPDSIIDKEALSRATSVYLVDRTIPMLPERLSNGLCSLRPNEEKFCFSVVFEMTPEAVVKNSRICRTLIKSDRRFTYEEAQEVIEKGAGECEEAILAMDGLAKKLRAKRFKDGAIAFERYEVKFEIDEHGKPLSVYFKESKDANKMIEEFMLLANRTVAEFVGKVPQGKTKKTFVYRIHDLPDPDKMENFASFIRRFGYKLKTDGSKTDVSKGINHLLDEVQGKREENLIETVAIRAMAKAVYSTENVGHYGLAFDYYTHFTSPIRRYPDMMVHRLLERYLAGGRSVVKAKYEDLCEHCSSMEQVAANAERASTKYKQVEFMSDKLGMVYDGVISGVTEWGLYVELNENKCEGLVPIRDLDDDYYEFDEKNYCLIGRRKKRQYRLGDPITIKVAQANLERKQLDFAMVD</sequence>
<feature type="compositionally biased region" description="Basic residues" evidence="8">
    <location>
        <begin position="1"/>
        <end position="11"/>
    </location>
</feature>
<dbReference type="NCBIfam" id="TIGR02063">
    <property type="entry name" value="RNase_R"/>
    <property type="match status" value="1"/>
</dbReference>
<accession>A0A644VIR9</accession>
<feature type="compositionally biased region" description="Basic and acidic residues" evidence="8">
    <location>
        <begin position="12"/>
        <end position="22"/>
    </location>
</feature>
<dbReference type="EMBL" id="VSSQ01000322">
    <property type="protein sequence ID" value="MPL91170.1"/>
    <property type="molecule type" value="Genomic_DNA"/>
</dbReference>
<evidence type="ECO:0000256" key="2">
    <source>
        <dbReference type="ARBA" id="ARBA00012163"/>
    </source>
</evidence>
<evidence type="ECO:0000256" key="3">
    <source>
        <dbReference type="ARBA" id="ARBA00022490"/>
    </source>
</evidence>
<dbReference type="InterPro" id="IPR050180">
    <property type="entry name" value="RNR_Ribonuclease"/>
</dbReference>
<name>A0A644VIR9_9ZZZZ</name>
<keyword evidence="5 10" id="KW-0378">Hydrolase</keyword>
<dbReference type="SUPFAM" id="SSF50249">
    <property type="entry name" value="Nucleic acid-binding proteins"/>
    <property type="match status" value="3"/>
</dbReference>
<keyword evidence="3" id="KW-0963">Cytoplasm</keyword>
<dbReference type="PROSITE" id="PS50126">
    <property type="entry name" value="S1"/>
    <property type="match status" value="1"/>
</dbReference>
<dbReference type="InterPro" id="IPR040476">
    <property type="entry name" value="CSD2"/>
</dbReference>
<dbReference type="Gene3D" id="2.40.50.140">
    <property type="entry name" value="Nucleic acid-binding proteins"/>
    <property type="match status" value="3"/>
</dbReference>
<comment type="catalytic activity">
    <reaction evidence="1">
        <text>Exonucleolytic cleavage in the 3'- to 5'-direction to yield nucleoside 5'-phosphates.</text>
        <dbReference type="EC" id="3.1.13.1"/>
    </reaction>
</comment>
<dbReference type="GO" id="GO:0003723">
    <property type="term" value="F:RNA binding"/>
    <property type="evidence" value="ECO:0007669"/>
    <property type="project" value="UniProtKB-KW"/>
</dbReference>
<evidence type="ECO:0000313" key="10">
    <source>
        <dbReference type="EMBL" id="MPL91170.1"/>
    </source>
</evidence>
<dbReference type="GO" id="GO:0008859">
    <property type="term" value="F:exoribonuclease II activity"/>
    <property type="evidence" value="ECO:0007669"/>
    <property type="project" value="UniProtKB-EC"/>
</dbReference>
<dbReference type="GO" id="GO:0005829">
    <property type="term" value="C:cytosol"/>
    <property type="evidence" value="ECO:0007669"/>
    <property type="project" value="TreeGrafter"/>
</dbReference>
<dbReference type="InterPro" id="IPR004476">
    <property type="entry name" value="RNase_II/RNase_R"/>
</dbReference>
<dbReference type="InterPro" id="IPR011805">
    <property type="entry name" value="RNase_R"/>
</dbReference>
<dbReference type="CDD" id="cd04471">
    <property type="entry name" value="S1_RNase_R"/>
    <property type="match status" value="1"/>
</dbReference>
<keyword evidence="4" id="KW-0540">Nuclease</keyword>
<comment type="caution">
    <text evidence="10">The sequence shown here is derived from an EMBL/GenBank/DDBJ whole genome shotgun (WGS) entry which is preliminary data.</text>
</comment>
<dbReference type="Pfam" id="PF17876">
    <property type="entry name" value="CSD2"/>
    <property type="match status" value="1"/>
</dbReference>
<dbReference type="InterPro" id="IPR003029">
    <property type="entry name" value="S1_domain"/>
</dbReference>
<dbReference type="HAMAP" id="MF_01895">
    <property type="entry name" value="RNase_R"/>
    <property type="match status" value="1"/>
</dbReference>
<dbReference type="EC" id="3.1.13.1" evidence="2"/>
<proteinExistence type="inferred from homology"/>
<dbReference type="NCBIfam" id="TIGR00358">
    <property type="entry name" value="3_prime_RNase"/>
    <property type="match status" value="1"/>
</dbReference>